<dbReference type="EMBL" id="JAVFWL010000004">
    <property type="protein sequence ID" value="KAK6748233.1"/>
    <property type="molecule type" value="Genomic_DNA"/>
</dbReference>
<feature type="compositionally biased region" description="Polar residues" evidence="1">
    <location>
        <begin position="68"/>
        <end position="82"/>
    </location>
</feature>
<sequence>MAEFLEKGSEPVFDILDDKLSLNTPVLGDEVVAVAQAATLEVAVAIVSGPSVASIGLQLRAREPASLRAQSLTQMHRTSGCSDPNVHR</sequence>
<comment type="caution">
    <text evidence="2">The sequence shown here is derived from an EMBL/GenBank/DDBJ whole genome shotgun (WGS) entry which is preliminary data.</text>
</comment>
<organism evidence="2 3">
    <name type="scientific">Necator americanus</name>
    <name type="common">Human hookworm</name>
    <dbReference type="NCBI Taxonomy" id="51031"/>
    <lineage>
        <taxon>Eukaryota</taxon>
        <taxon>Metazoa</taxon>
        <taxon>Ecdysozoa</taxon>
        <taxon>Nematoda</taxon>
        <taxon>Chromadorea</taxon>
        <taxon>Rhabditida</taxon>
        <taxon>Rhabditina</taxon>
        <taxon>Rhabditomorpha</taxon>
        <taxon>Strongyloidea</taxon>
        <taxon>Ancylostomatidae</taxon>
        <taxon>Bunostominae</taxon>
        <taxon>Necator</taxon>
    </lineage>
</organism>
<reference evidence="2 3" key="1">
    <citation type="submission" date="2023-08" db="EMBL/GenBank/DDBJ databases">
        <title>A Necator americanus chromosomal reference genome.</title>
        <authorList>
            <person name="Ilik V."/>
            <person name="Petrzelkova K.J."/>
            <person name="Pardy F."/>
            <person name="Fuh T."/>
            <person name="Niatou-Singa F.S."/>
            <person name="Gouil Q."/>
            <person name="Baker L."/>
            <person name="Ritchie M.E."/>
            <person name="Jex A.R."/>
            <person name="Gazzola D."/>
            <person name="Li H."/>
            <person name="Toshio Fujiwara R."/>
            <person name="Zhan B."/>
            <person name="Aroian R.V."/>
            <person name="Pafco B."/>
            <person name="Schwarz E.M."/>
        </authorList>
    </citation>
    <scope>NUCLEOTIDE SEQUENCE [LARGE SCALE GENOMIC DNA]</scope>
    <source>
        <strain evidence="2 3">Aroian</strain>
        <tissue evidence="2">Whole animal</tissue>
    </source>
</reference>
<proteinExistence type="predicted"/>
<feature type="region of interest" description="Disordered" evidence="1">
    <location>
        <begin position="68"/>
        <end position="88"/>
    </location>
</feature>
<evidence type="ECO:0000256" key="1">
    <source>
        <dbReference type="SAM" id="MobiDB-lite"/>
    </source>
</evidence>
<name>A0ABR1DDG8_NECAM</name>
<keyword evidence="3" id="KW-1185">Reference proteome</keyword>
<gene>
    <name evidence="2" type="primary">Necator_chrIV.g14371</name>
    <name evidence="2" type="ORF">RB195_001077</name>
</gene>
<evidence type="ECO:0000313" key="3">
    <source>
        <dbReference type="Proteomes" id="UP001303046"/>
    </source>
</evidence>
<protein>
    <submittedName>
        <fullName evidence="2">Uncharacterized protein</fullName>
    </submittedName>
</protein>
<dbReference type="Proteomes" id="UP001303046">
    <property type="component" value="Unassembled WGS sequence"/>
</dbReference>
<evidence type="ECO:0000313" key="2">
    <source>
        <dbReference type="EMBL" id="KAK6748233.1"/>
    </source>
</evidence>
<accession>A0ABR1DDG8</accession>